<dbReference type="NCBIfam" id="TIGR01769">
    <property type="entry name" value="GGGP"/>
    <property type="match status" value="1"/>
</dbReference>
<dbReference type="GO" id="GO:0120536">
    <property type="term" value="F:heptaprenylglyceryl phosphate synthase activity"/>
    <property type="evidence" value="ECO:0007669"/>
    <property type="project" value="UniProtKB-ARBA"/>
</dbReference>
<evidence type="ECO:0000313" key="10">
    <source>
        <dbReference type="EMBL" id="RKS55183.1"/>
    </source>
</evidence>
<dbReference type="NCBIfam" id="NF003198">
    <property type="entry name" value="PRK04169.1-2"/>
    <property type="match status" value="1"/>
</dbReference>
<dbReference type="GO" id="GO:0005737">
    <property type="term" value="C:cytoplasm"/>
    <property type="evidence" value="ECO:0007669"/>
    <property type="project" value="InterPro"/>
</dbReference>
<organism evidence="10 11">
    <name type="scientific">Gillisia mitskevichiae</name>
    <dbReference type="NCBI Taxonomy" id="270921"/>
    <lineage>
        <taxon>Bacteria</taxon>
        <taxon>Pseudomonadati</taxon>
        <taxon>Bacteroidota</taxon>
        <taxon>Flavobacteriia</taxon>
        <taxon>Flavobacteriales</taxon>
        <taxon>Flavobacteriaceae</taxon>
        <taxon>Gillisia</taxon>
    </lineage>
</organism>
<feature type="binding site" evidence="9">
    <location>
        <position position="54"/>
    </location>
    <ligand>
        <name>Mg(2+)</name>
        <dbReference type="ChEBI" id="CHEBI:18420"/>
    </ligand>
</feature>
<keyword evidence="5 9" id="KW-0443">Lipid metabolism</keyword>
<evidence type="ECO:0000256" key="7">
    <source>
        <dbReference type="ARBA" id="ARBA00023264"/>
    </source>
</evidence>
<protein>
    <recommendedName>
        <fullName evidence="9">Geranylgeranylglyceryl phosphate synthase</fullName>
        <shortName evidence="9">GGGP synthase</shortName>
        <shortName evidence="9">GGGPS</shortName>
        <ecNumber evidence="9">2.5.1.41</ecNumber>
    </recommendedName>
    <alternativeName>
        <fullName evidence="9">(S)-3-O-geranylgeranylglyceryl phosphate synthase</fullName>
    </alternativeName>
    <alternativeName>
        <fullName evidence="9">Phosphoglycerol geranylgeranyltransferase</fullName>
    </alternativeName>
</protein>
<dbReference type="GO" id="GO:0047294">
    <property type="term" value="F:phosphoglycerol geranylgeranyltransferase activity"/>
    <property type="evidence" value="ECO:0007669"/>
    <property type="project" value="UniProtKB-UniRule"/>
</dbReference>
<keyword evidence="2 9" id="KW-0808">Transferase</keyword>
<keyword evidence="11" id="KW-1185">Reference proteome</keyword>
<dbReference type="HAMAP" id="MF_00112">
    <property type="entry name" value="GGGP_HepGP_synthase"/>
    <property type="match status" value="1"/>
</dbReference>
<dbReference type="PANTHER" id="PTHR40029:SF2">
    <property type="entry name" value="HEPTAPRENYLGLYCERYL PHOSPHATE SYNTHASE"/>
    <property type="match status" value="1"/>
</dbReference>
<dbReference type="InterPro" id="IPR039074">
    <property type="entry name" value="GGGP/HepGP_synthase_I"/>
</dbReference>
<dbReference type="RefSeq" id="WP_121344015.1">
    <property type="nucleotide sequence ID" value="NZ_RBLG01000001.1"/>
</dbReference>
<dbReference type="InterPro" id="IPR008205">
    <property type="entry name" value="GGGP_HepGP_synthase"/>
</dbReference>
<dbReference type="Pfam" id="PF01884">
    <property type="entry name" value="PcrB"/>
    <property type="match status" value="1"/>
</dbReference>
<comment type="caution">
    <text evidence="9">Lacks conserved residue(s) required for the propagation of feature annotation.</text>
</comment>
<dbReference type="PANTHER" id="PTHR40029">
    <property type="match status" value="1"/>
</dbReference>
<dbReference type="EC" id="2.5.1.41" evidence="9"/>
<comment type="similarity">
    <text evidence="9">Belongs to the GGGP/HepGP synthase family. Group II subfamily.</text>
</comment>
<comment type="caution">
    <text evidence="10">The sequence shown here is derived from an EMBL/GenBank/DDBJ whole genome shotgun (WGS) entry which is preliminary data.</text>
</comment>
<feature type="binding site" evidence="9">
    <location>
        <begin position="227"/>
        <end position="228"/>
    </location>
    <ligand>
        <name>sn-glycerol 1-phosphate</name>
        <dbReference type="ChEBI" id="CHEBI:57685"/>
    </ligand>
</feature>
<feature type="binding site" evidence="9">
    <location>
        <begin position="205"/>
        <end position="206"/>
    </location>
    <ligand>
        <name>sn-glycerol 1-phosphate</name>
        <dbReference type="ChEBI" id="CHEBI:57685"/>
    </ligand>
</feature>
<keyword evidence="1 9" id="KW-0444">Lipid biosynthesis</keyword>
<evidence type="ECO:0000256" key="4">
    <source>
        <dbReference type="ARBA" id="ARBA00022842"/>
    </source>
</evidence>
<dbReference type="EMBL" id="RBLG01000001">
    <property type="protein sequence ID" value="RKS55183.1"/>
    <property type="molecule type" value="Genomic_DNA"/>
</dbReference>
<dbReference type="OrthoDB" id="9807235at2"/>
<evidence type="ECO:0000256" key="3">
    <source>
        <dbReference type="ARBA" id="ARBA00022723"/>
    </source>
</evidence>
<feature type="binding site" evidence="9">
    <location>
        <position position="26"/>
    </location>
    <ligand>
        <name>Mg(2+)</name>
        <dbReference type="ChEBI" id="CHEBI:18420"/>
    </ligand>
</feature>
<comment type="cofactor">
    <cofactor evidence="9">
        <name>Mg(2+)</name>
        <dbReference type="ChEBI" id="CHEBI:18420"/>
    </cofactor>
</comment>
<keyword evidence="6 9" id="KW-0594">Phospholipid biosynthesis</keyword>
<keyword evidence="3 9" id="KW-0479">Metal-binding</keyword>
<evidence type="ECO:0000256" key="1">
    <source>
        <dbReference type="ARBA" id="ARBA00022516"/>
    </source>
</evidence>
<dbReference type="Gene3D" id="3.20.20.390">
    <property type="entry name" value="FMN-linked oxidoreductases"/>
    <property type="match status" value="1"/>
</dbReference>
<comment type="catalytic activity">
    <reaction evidence="8 9">
        <text>sn-glycerol 1-phosphate + (2E,6E,10E)-geranylgeranyl diphosphate = sn-3-O-(geranylgeranyl)glycerol 1-phosphate + diphosphate</text>
        <dbReference type="Rhea" id="RHEA:23404"/>
        <dbReference type="ChEBI" id="CHEBI:33019"/>
        <dbReference type="ChEBI" id="CHEBI:57677"/>
        <dbReference type="ChEBI" id="CHEBI:57685"/>
        <dbReference type="ChEBI" id="CHEBI:58756"/>
        <dbReference type="EC" id="2.5.1.41"/>
    </reaction>
</comment>
<dbReference type="GO" id="GO:0000287">
    <property type="term" value="F:magnesium ion binding"/>
    <property type="evidence" value="ECO:0007669"/>
    <property type="project" value="UniProtKB-UniRule"/>
</dbReference>
<keyword evidence="7 9" id="KW-1208">Phospholipid metabolism</keyword>
<evidence type="ECO:0000256" key="9">
    <source>
        <dbReference type="HAMAP-Rule" id="MF_00112"/>
    </source>
</evidence>
<comment type="function">
    <text evidence="9">Prenyltransferase that catalyzes the transfer of the geranylgeranyl moiety of geranylgeranyl diphosphate (GGPP) to the C3 hydroxyl of sn-glycerol-1-phosphate (G1P).</text>
</comment>
<dbReference type="Proteomes" id="UP000276282">
    <property type="component" value="Unassembled WGS sequence"/>
</dbReference>
<dbReference type="InterPro" id="IPR010946">
    <property type="entry name" value="GGGP_synth"/>
</dbReference>
<feature type="binding site" evidence="9">
    <location>
        <begin position="174"/>
        <end position="180"/>
    </location>
    <ligand>
        <name>sn-glycerol 1-phosphate</name>
        <dbReference type="ChEBI" id="CHEBI:57685"/>
    </ligand>
</feature>
<gene>
    <name evidence="10" type="ORF">BC962_0142</name>
</gene>
<proteinExistence type="inferred from homology"/>
<evidence type="ECO:0000313" key="11">
    <source>
        <dbReference type="Proteomes" id="UP000276282"/>
    </source>
</evidence>
<evidence type="ECO:0000256" key="6">
    <source>
        <dbReference type="ARBA" id="ARBA00023209"/>
    </source>
</evidence>
<dbReference type="NCBIfam" id="TIGR01768">
    <property type="entry name" value="GGGP-family"/>
    <property type="match status" value="1"/>
</dbReference>
<dbReference type="InterPro" id="IPR038597">
    <property type="entry name" value="GGGP/HepGP_synthase_sf"/>
</dbReference>
<dbReference type="AlphaFoldDB" id="A0A495PY28"/>
<evidence type="ECO:0000256" key="2">
    <source>
        <dbReference type="ARBA" id="ARBA00022679"/>
    </source>
</evidence>
<reference evidence="10 11" key="1">
    <citation type="submission" date="2018-10" db="EMBL/GenBank/DDBJ databases">
        <title>Genomic Encyclopedia of Archaeal and Bacterial Type Strains, Phase II (KMG-II): from individual species to whole genera.</title>
        <authorList>
            <person name="Goeker M."/>
        </authorList>
    </citation>
    <scope>NUCLEOTIDE SEQUENCE [LARGE SCALE GENOMIC DNA]</scope>
    <source>
        <strain evidence="10 11">DSM 19839</strain>
    </source>
</reference>
<evidence type="ECO:0000256" key="5">
    <source>
        <dbReference type="ARBA" id="ARBA00023098"/>
    </source>
</evidence>
<accession>A0A495PY28</accession>
<evidence type="ECO:0000256" key="8">
    <source>
        <dbReference type="ARBA" id="ARBA00047288"/>
    </source>
</evidence>
<sequence>MLTATIYENLSLLKNLNQKQLTVLIDPDKFEESIAEKFFDDLPNSITHIFVGGSTVEANKTERTVAAIKLFSDLPIIIFPGDYTQITEKADAILFLSLLSGRNPEYLIEQQVKSVTWLKNSNLEIIPTGYILIDGGNESAVQRISKTQPMQQDNVEAIVNTALAGQFSGKQLIYLEAGSGAIKHVSLEIIREVKKALSIPLIIGGGIKTAEQLENVYKAGADMVVIGTAFEKGDFHY</sequence>
<name>A0A495PY28_9FLAO</name>
<dbReference type="SUPFAM" id="SSF51395">
    <property type="entry name" value="FMN-linked oxidoreductases"/>
    <property type="match status" value="1"/>
</dbReference>
<keyword evidence="4 9" id="KW-0460">Magnesium</keyword>
<dbReference type="GO" id="GO:0046474">
    <property type="term" value="P:glycerophospholipid biosynthetic process"/>
    <property type="evidence" value="ECO:0007669"/>
    <property type="project" value="UniProtKB-UniRule"/>
</dbReference>